<dbReference type="Proteomes" id="UP000799291">
    <property type="component" value="Unassembled WGS sequence"/>
</dbReference>
<keyword evidence="2" id="KW-1185">Reference proteome</keyword>
<evidence type="ECO:0000313" key="1">
    <source>
        <dbReference type="EMBL" id="KAF2689734.1"/>
    </source>
</evidence>
<protein>
    <submittedName>
        <fullName evidence="1">Uncharacterized protein</fullName>
    </submittedName>
</protein>
<organism evidence="1 2">
    <name type="scientific">Lentithecium fluviatile CBS 122367</name>
    <dbReference type="NCBI Taxonomy" id="1168545"/>
    <lineage>
        <taxon>Eukaryota</taxon>
        <taxon>Fungi</taxon>
        <taxon>Dikarya</taxon>
        <taxon>Ascomycota</taxon>
        <taxon>Pezizomycotina</taxon>
        <taxon>Dothideomycetes</taxon>
        <taxon>Pleosporomycetidae</taxon>
        <taxon>Pleosporales</taxon>
        <taxon>Massarineae</taxon>
        <taxon>Lentitheciaceae</taxon>
        <taxon>Lentithecium</taxon>
    </lineage>
</organism>
<evidence type="ECO:0000313" key="2">
    <source>
        <dbReference type="Proteomes" id="UP000799291"/>
    </source>
</evidence>
<feature type="non-terminal residue" evidence="1">
    <location>
        <position position="216"/>
    </location>
</feature>
<proteinExistence type="predicted"/>
<dbReference type="AlphaFoldDB" id="A0A6G1JGQ9"/>
<sequence>GGGGGFRNSRTWVSPDTQHMQEFMIIRNAMRRLFKHSEVAKWRISDYIAHREAMIASKKNLLAKSVSQKEQELELCIPQIDAKAFGTLDSLLPGEHNLTMEGNNSRVLGLKTIWCIDWMNGKEEIAPWPTMAEMKWEGDDRAKTGVGRFPPIPREVGAPGISWNQLQAVEIYKLDQVWKIPEMDDIFLPVDEIEDDVKRNLINSDLEVAMDEYLES</sequence>
<gene>
    <name evidence="1" type="ORF">K458DRAFT_276016</name>
</gene>
<reference evidence="1" key="1">
    <citation type="journal article" date="2020" name="Stud. Mycol.">
        <title>101 Dothideomycetes genomes: a test case for predicting lifestyles and emergence of pathogens.</title>
        <authorList>
            <person name="Haridas S."/>
            <person name="Albert R."/>
            <person name="Binder M."/>
            <person name="Bloem J."/>
            <person name="Labutti K."/>
            <person name="Salamov A."/>
            <person name="Andreopoulos B."/>
            <person name="Baker S."/>
            <person name="Barry K."/>
            <person name="Bills G."/>
            <person name="Bluhm B."/>
            <person name="Cannon C."/>
            <person name="Castanera R."/>
            <person name="Culley D."/>
            <person name="Daum C."/>
            <person name="Ezra D."/>
            <person name="Gonzalez J."/>
            <person name="Henrissat B."/>
            <person name="Kuo A."/>
            <person name="Liang C."/>
            <person name="Lipzen A."/>
            <person name="Lutzoni F."/>
            <person name="Magnuson J."/>
            <person name="Mondo S."/>
            <person name="Nolan M."/>
            <person name="Ohm R."/>
            <person name="Pangilinan J."/>
            <person name="Park H.-J."/>
            <person name="Ramirez L."/>
            <person name="Alfaro M."/>
            <person name="Sun H."/>
            <person name="Tritt A."/>
            <person name="Yoshinaga Y."/>
            <person name="Zwiers L.-H."/>
            <person name="Turgeon B."/>
            <person name="Goodwin S."/>
            <person name="Spatafora J."/>
            <person name="Crous P."/>
            <person name="Grigoriev I."/>
        </authorList>
    </citation>
    <scope>NUCLEOTIDE SEQUENCE</scope>
    <source>
        <strain evidence="1">CBS 122367</strain>
    </source>
</reference>
<dbReference type="OrthoDB" id="5305306at2759"/>
<dbReference type="EMBL" id="MU005572">
    <property type="protein sequence ID" value="KAF2689734.1"/>
    <property type="molecule type" value="Genomic_DNA"/>
</dbReference>
<accession>A0A6G1JGQ9</accession>
<name>A0A6G1JGQ9_9PLEO</name>
<feature type="non-terminal residue" evidence="1">
    <location>
        <position position="1"/>
    </location>
</feature>